<organism evidence="2 3">
    <name type="scientific">Roseofilum casamattae BLCC-M143</name>
    <dbReference type="NCBI Taxonomy" id="3022442"/>
    <lineage>
        <taxon>Bacteria</taxon>
        <taxon>Bacillati</taxon>
        <taxon>Cyanobacteriota</taxon>
        <taxon>Cyanophyceae</taxon>
        <taxon>Desertifilales</taxon>
        <taxon>Desertifilaceae</taxon>
        <taxon>Roseofilum</taxon>
        <taxon>Roseofilum casamattae</taxon>
    </lineage>
</organism>
<dbReference type="InterPro" id="IPR045528">
    <property type="entry name" value="DO-GTPase2"/>
</dbReference>
<keyword evidence="3" id="KW-1185">Reference proteome</keyword>
<dbReference type="EMBL" id="JAQOSQ010000003">
    <property type="protein sequence ID" value="MDJ1182536.1"/>
    <property type="molecule type" value="Genomic_DNA"/>
</dbReference>
<gene>
    <name evidence="2" type="ORF">PMH09_04945</name>
</gene>
<feature type="domain" description="Double-GTPase 2" evidence="1">
    <location>
        <begin position="5"/>
        <end position="169"/>
    </location>
</feature>
<name>A0ABT7BTL7_9CYAN</name>
<sequence length="338" mass="37592">MKIVMLGPTGVGKTTYMASVYGILQRDVKGFTLRATDPEERKNLLELADNVLLGQYPAATNQRSEYQFELRYQGKTVLPITWADYRGGALLETQNSQQARFLAGDLEDADGLMIFCDCQVLAQNANRQKHLARIVRLVSQAVQKLDKPLSLAILLTKSDTIKQFSLEMLNPFQGLISAIEASDCIDGAFIPIACGKRIVNVALPLLFTLHSEAITQLGTSKIMDLYRCLSRAEEYHEKSKGIVGFGRWISDQFKGYATDRQLAASYIQDAMGHGKAFENNLEVIASLNIVVNGLPKVCTGITLKEYKNLIEEARRGQSIYQISSGLNRPPFDPFKAFE</sequence>
<dbReference type="Proteomes" id="UP001232992">
    <property type="component" value="Unassembled WGS sequence"/>
</dbReference>
<reference evidence="2 3" key="1">
    <citation type="submission" date="2023-01" db="EMBL/GenBank/DDBJ databases">
        <title>Novel diversity within Roseofilum (Cyanobacteria; Desertifilaceae) from marine benthic mats with descriptions of four novel species.</title>
        <authorList>
            <person name="Wang Y."/>
            <person name="Berthold D.E."/>
            <person name="Hu J."/>
            <person name="Lefler F.W."/>
            <person name="Laughinghouse H.D. IV."/>
        </authorList>
    </citation>
    <scope>NUCLEOTIDE SEQUENCE [LARGE SCALE GENOMIC DNA]</scope>
    <source>
        <strain evidence="2 3">BLCC-M143</strain>
    </source>
</reference>
<dbReference type="Pfam" id="PF19993">
    <property type="entry name" value="DO-GTPase2"/>
    <property type="match status" value="1"/>
</dbReference>
<dbReference type="RefSeq" id="WP_283757188.1">
    <property type="nucleotide sequence ID" value="NZ_JAQOSQ010000003.1"/>
</dbReference>
<protein>
    <recommendedName>
        <fullName evidence="1">Double-GTPase 2 domain-containing protein</fullName>
    </recommendedName>
</protein>
<accession>A0ABT7BTL7</accession>
<dbReference type="Gene3D" id="3.40.50.300">
    <property type="entry name" value="P-loop containing nucleotide triphosphate hydrolases"/>
    <property type="match status" value="1"/>
</dbReference>
<comment type="caution">
    <text evidence="2">The sequence shown here is derived from an EMBL/GenBank/DDBJ whole genome shotgun (WGS) entry which is preliminary data.</text>
</comment>
<dbReference type="InterPro" id="IPR027417">
    <property type="entry name" value="P-loop_NTPase"/>
</dbReference>
<proteinExistence type="predicted"/>
<evidence type="ECO:0000259" key="1">
    <source>
        <dbReference type="Pfam" id="PF19993"/>
    </source>
</evidence>
<dbReference type="SUPFAM" id="SSF52540">
    <property type="entry name" value="P-loop containing nucleoside triphosphate hydrolases"/>
    <property type="match status" value="2"/>
</dbReference>
<evidence type="ECO:0000313" key="2">
    <source>
        <dbReference type="EMBL" id="MDJ1182536.1"/>
    </source>
</evidence>
<evidence type="ECO:0000313" key="3">
    <source>
        <dbReference type="Proteomes" id="UP001232992"/>
    </source>
</evidence>